<protein>
    <submittedName>
        <fullName evidence="1">Uncharacterized protein</fullName>
    </submittedName>
</protein>
<evidence type="ECO:0000313" key="2">
    <source>
        <dbReference type="Proteomes" id="UP000796880"/>
    </source>
</evidence>
<name>A0A8K0MLF7_9ROSA</name>
<reference evidence="1" key="1">
    <citation type="submission" date="2020-03" db="EMBL/GenBank/DDBJ databases">
        <title>A high-quality chromosome-level genome assembly of a woody plant with both climbing and erect habits, Rhamnella rubrinervis.</title>
        <authorList>
            <person name="Lu Z."/>
            <person name="Yang Y."/>
            <person name="Zhu X."/>
            <person name="Sun Y."/>
        </authorList>
    </citation>
    <scope>NUCLEOTIDE SEQUENCE</scope>
    <source>
        <strain evidence="1">BYM</strain>
        <tissue evidence="1">Leaf</tissue>
    </source>
</reference>
<evidence type="ECO:0000313" key="1">
    <source>
        <dbReference type="EMBL" id="KAF3450394.1"/>
    </source>
</evidence>
<dbReference type="EMBL" id="VOIH02000003">
    <property type="protein sequence ID" value="KAF3450394.1"/>
    <property type="molecule type" value="Genomic_DNA"/>
</dbReference>
<gene>
    <name evidence="1" type="ORF">FNV43_RR06475</name>
</gene>
<proteinExistence type="predicted"/>
<dbReference type="OrthoDB" id="1741434at2759"/>
<comment type="caution">
    <text evidence="1">The sequence shown here is derived from an EMBL/GenBank/DDBJ whole genome shotgun (WGS) entry which is preliminary data.</text>
</comment>
<dbReference type="Gene3D" id="3.40.462.20">
    <property type="match status" value="1"/>
</dbReference>
<sequence length="80" mass="9451">MRKSDYLRSRFRRRVSEYWIWKRTIKLETPLLTIYPYGGKMAVISSTCSPFPHRAGNLAKIQLQPTGMLRELRPQSIIKI</sequence>
<organism evidence="1 2">
    <name type="scientific">Rhamnella rubrinervis</name>
    <dbReference type="NCBI Taxonomy" id="2594499"/>
    <lineage>
        <taxon>Eukaryota</taxon>
        <taxon>Viridiplantae</taxon>
        <taxon>Streptophyta</taxon>
        <taxon>Embryophyta</taxon>
        <taxon>Tracheophyta</taxon>
        <taxon>Spermatophyta</taxon>
        <taxon>Magnoliopsida</taxon>
        <taxon>eudicotyledons</taxon>
        <taxon>Gunneridae</taxon>
        <taxon>Pentapetalae</taxon>
        <taxon>rosids</taxon>
        <taxon>fabids</taxon>
        <taxon>Rosales</taxon>
        <taxon>Rhamnaceae</taxon>
        <taxon>rhamnoid group</taxon>
        <taxon>Rhamneae</taxon>
        <taxon>Rhamnella</taxon>
    </lineage>
</organism>
<dbReference type="AlphaFoldDB" id="A0A8K0MLF7"/>
<dbReference type="Proteomes" id="UP000796880">
    <property type="component" value="Unassembled WGS sequence"/>
</dbReference>
<accession>A0A8K0MLF7</accession>
<keyword evidence="2" id="KW-1185">Reference proteome</keyword>